<dbReference type="Pfam" id="PF00561">
    <property type="entry name" value="Abhydrolase_1"/>
    <property type="match status" value="1"/>
</dbReference>
<dbReference type="SUPFAM" id="SSF53474">
    <property type="entry name" value="alpha/beta-Hydrolases"/>
    <property type="match status" value="1"/>
</dbReference>
<sequence length="273" mass="30327">MTAKPLFLVLLIVILVVVSLRSIIKIVEPKFLFHPDRSLELSPKMLGLKYTDVTIKSGNQNMHGWYFPGNEKNGVVVFYHGNAGNMADRLSFIKFLKPLQLNILMIDYRGYGNSQGYPSIKGIEEDGVATVEWLLNNNKIKPRQIVLWGRSMGGAAALAAASEYPDVAGVIAESTFISLRAIAADFAPWAPVALITDRWKNAEILASLKTPKLIIHGVNDSLIPFYHGEELYSKAAEPKQIIPVKGADHNNTYIVGGSVYKKMVGQWIYSRLR</sequence>
<dbReference type="PANTHER" id="PTHR12277">
    <property type="entry name" value="ALPHA/BETA HYDROLASE DOMAIN-CONTAINING PROTEIN"/>
    <property type="match status" value="1"/>
</dbReference>
<feature type="domain" description="AB hydrolase-1" evidence="1">
    <location>
        <begin position="75"/>
        <end position="179"/>
    </location>
</feature>
<dbReference type="EMBL" id="UOGE01000096">
    <property type="protein sequence ID" value="VAX24643.1"/>
    <property type="molecule type" value="Genomic_DNA"/>
</dbReference>
<proteinExistence type="predicted"/>
<evidence type="ECO:0000259" key="1">
    <source>
        <dbReference type="Pfam" id="PF00561"/>
    </source>
</evidence>
<dbReference type="InterPro" id="IPR000073">
    <property type="entry name" value="AB_hydrolase_1"/>
</dbReference>
<dbReference type="Gene3D" id="3.40.50.1820">
    <property type="entry name" value="alpha/beta hydrolase"/>
    <property type="match status" value="1"/>
</dbReference>
<dbReference type="PANTHER" id="PTHR12277:SF81">
    <property type="entry name" value="PROTEIN ABHD13"/>
    <property type="match status" value="1"/>
</dbReference>
<dbReference type="InterPro" id="IPR029058">
    <property type="entry name" value="AB_hydrolase_fold"/>
</dbReference>
<name>A0A3B1CIP9_9ZZZZ</name>
<accession>A0A3B1CIP9</accession>
<gene>
    <name evidence="2" type="ORF">MNBD_NITROSPINAE02-2018</name>
</gene>
<reference evidence="2" key="1">
    <citation type="submission" date="2018-06" db="EMBL/GenBank/DDBJ databases">
        <authorList>
            <person name="Zhirakovskaya E."/>
        </authorList>
    </citation>
    <scope>NUCLEOTIDE SEQUENCE</scope>
</reference>
<evidence type="ECO:0000313" key="2">
    <source>
        <dbReference type="EMBL" id="VAX24643.1"/>
    </source>
</evidence>
<dbReference type="AlphaFoldDB" id="A0A3B1CIP9"/>
<organism evidence="2">
    <name type="scientific">hydrothermal vent metagenome</name>
    <dbReference type="NCBI Taxonomy" id="652676"/>
    <lineage>
        <taxon>unclassified sequences</taxon>
        <taxon>metagenomes</taxon>
        <taxon>ecological metagenomes</taxon>
    </lineage>
</organism>
<protein>
    <recommendedName>
        <fullName evidence="1">AB hydrolase-1 domain-containing protein</fullName>
    </recommendedName>
</protein>